<dbReference type="KEGG" id="gms:SOIL9_61100"/>
<dbReference type="RefSeq" id="WP_162666575.1">
    <property type="nucleotide sequence ID" value="NZ_LR593886.1"/>
</dbReference>
<name>A0A6P2CV72_9BACT</name>
<proteinExistence type="predicted"/>
<reference evidence="1 2" key="1">
    <citation type="submission" date="2019-05" db="EMBL/GenBank/DDBJ databases">
        <authorList>
            <consortium name="Science for Life Laboratories"/>
        </authorList>
    </citation>
    <scope>NUCLEOTIDE SEQUENCE [LARGE SCALE GENOMIC DNA]</scope>
    <source>
        <strain evidence="1">Soil9</strain>
    </source>
</reference>
<evidence type="ECO:0000313" key="1">
    <source>
        <dbReference type="EMBL" id="VTR91604.1"/>
    </source>
</evidence>
<dbReference type="AlphaFoldDB" id="A0A6P2CV72"/>
<organism evidence="1 2">
    <name type="scientific">Gemmata massiliana</name>
    <dbReference type="NCBI Taxonomy" id="1210884"/>
    <lineage>
        <taxon>Bacteria</taxon>
        <taxon>Pseudomonadati</taxon>
        <taxon>Planctomycetota</taxon>
        <taxon>Planctomycetia</taxon>
        <taxon>Gemmatales</taxon>
        <taxon>Gemmataceae</taxon>
        <taxon>Gemmata</taxon>
    </lineage>
</organism>
<protein>
    <submittedName>
        <fullName evidence="1">Uncharacterized protein</fullName>
    </submittedName>
</protein>
<dbReference type="Proteomes" id="UP000464178">
    <property type="component" value="Chromosome"/>
</dbReference>
<accession>A0A6P2CV72</accession>
<sequence length="98" mass="10946">MADRRRLAEGLDTDELLDRKAAEAFVFNKPLPAVPSPAPVPVVPGVRLPLTTRLRADLGLALKRASLEREMAGTFPYQVQEILDAVLEPWLREHGYLE</sequence>
<gene>
    <name evidence="1" type="ORF">SOIL9_61100</name>
</gene>
<evidence type="ECO:0000313" key="2">
    <source>
        <dbReference type="Proteomes" id="UP000464178"/>
    </source>
</evidence>
<dbReference type="EMBL" id="LR593886">
    <property type="protein sequence ID" value="VTR91604.1"/>
    <property type="molecule type" value="Genomic_DNA"/>
</dbReference>
<keyword evidence="2" id="KW-1185">Reference proteome</keyword>